<reference evidence="1 2" key="1">
    <citation type="submission" date="2019-04" db="EMBL/GenBank/DDBJ databases">
        <title>Draft genome sequence of Rickettsia asiatica Maytaro1284.</title>
        <authorList>
            <person name="Thu M."/>
            <person name="Qiu Y."/>
            <person name="Nakao R."/>
        </authorList>
    </citation>
    <scope>NUCLEOTIDE SEQUENCE [LARGE SCALE GENOMIC DNA]</scope>
    <source>
        <strain evidence="1 2">Maytaro1284</strain>
    </source>
</reference>
<dbReference type="AlphaFoldDB" id="A0A510G6J6"/>
<dbReference type="EMBL" id="AP019563">
    <property type="protein sequence ID" value="BBJ31178.1"/>
    <property type="molecule type" value="Genomic_DNA"/>
</dbReference>
<sequence>MKIIQVILKFIIIFIIPSIHAMECKLEYKTEKIYVDGIEYDQKVGNPITPIAGAIKADNIDEVKKYQMRDME</sequence>
<dbReference type="RefSeq" id="WP_147141683.1">
    <property type="nucleotide sequence ID" value="NZ_AP019563.1"/>
</dbReference>
<accession>A0A510G6J6</accession>
<organism evidence="1 2">
    <name type="scientific">Rickettsia asiatica</name>
    <dbReference type="NCBI Taxonomy" id="238800"/>
    <lineage>
        <taxon>Bacteria</taxon>
        <taxon>Pseudomonadati</taxon>
        <taxon>Pseudomonadota</taxon>
        <taxon>Alphaproteobacteria</taxon>
        <taxon>Rickettsiales</taxon>
        <taxon>Rickettsiaceae</taxon>
        <taxon>Rickettsieae</taxon>
        <taxon>Rickettsia</taxon>
        <taxon>spotted fever group</taxon>
    </lineage>
</organism>
<dbReference type="KEGG" id="ras:RAS_02870"/>
<dbReference type="Proteomes" id="UP000321183">
    <property type="component" value="Chromosome"/>
</dbReference>
<keyword evidence="2" id="KW-1185">Reference proteome</keyword>
<proteinExistence type="predicted"/>
<protein>
    <submittedName>
        <fullName evidence="1">Uncharacterized protein</fullName>
    </submittedName>
</protein>
<evidence type="ECO:0000313" key="2">
    <source>
        <dbReference type="Proteomes" id="UP000321183"/>
    </source>
</evidence>
<evidence type="ECO:0000313" key="1">
    <source>
        <dbReference type="EMBL" id="BBJ31178.1"/>
    </source>
</evidence>
<gene>
    <name evidence="1" type="ORF">RAS_02870</name>
</gene>
<name>A0A510G6J6_9RICK</name>